<name>A0A9P4SBN4_9PEZI</name>
<dbReference type="InterPro" id="IPR036188">
    <property type="entry name" value="FAD/NAD-bd_sf"/>
</dbReference>
<dbReference type="PANTHER" id="PTHR43539:SF24">
    <property type="entry name" value="FAD_NAD(P)-BINDING DOMAIN-CONTAINING PROTEIN-RELATED"/>
    <property type="match status" value="1"/>
</dbReference>
<dbReference type="PRINTS" id="PR00411">
    <property type="entry name" value="PNDRDTASEI"/>
</dbReference>
<dbReference type="InterPro" id="IPR036291">
    <property type="entry name" value="NAD(P)-bd_dom_sf"/>
</dbReference>
<dbReference type="Proteomes" id="UP000799429">
    <property type="component" value="Unassembled WGS sequence"/>
</dbReference>
<keyword evidence="2" id="KW-0274">FAD</keyword>
<accession>A0A9P4SBN4</accession>
<keyword evidence="5" id="KW-0503">Monooxygenase</keyword>
<keyword evidence="6" id="KW-1185">Reference proteome</keyword>
<dbReference type="InterPro" id="IPR050982">
    <property type="entry name" value="Auxin_biosynth/cation_transpt"/>
</dbReference>
<evidence type="ECO:0000256" key="1">
    <source>
        <dbReference type="ARBA" id="ARBA00022630"/>
    </source>
</evidence>
<sequence length="631" mass="70174">MTTDFLSPKAGSYPHVLELPPSPVKPPKEIDPRAVATEWLANFEHVLASGDASQLSSILHDDCWWRDAVTLTWDLRTFHTLEKINSLFSNEVNLKKIGFSNLKIREPTKLPPILADLGPLQWVESMYTFETAVGRGRGMIRLTQDVHGQWKGYLISTALFELKGHEEAAGHDRPHGGKNSLNEGKVKGNWFERRERQREFLDDDPTVLIVGAGQAGLMIGARLQAIGVPCLLIDRNQRIGDNWRKRYRTLVTHDPVQMCHLPYMPFPSTWPTFTPKDKIADFFEAYASLLELNVWLQTSIVESKWSDEAMSWTITLSRKDKSEKRTFRPKHVVFCTGHSGEPKIPTFPGQDQFKGTLYHGSQHQDASTHGNSQGKKVVVVGTGNSGHDIAQNYYEAGADVTIIQRSPTYVITGDKGLPMLTQTMYGEGGPETEDADVHEQSVPLPIYFRMLRDATDQITAADKDLLIGLQKAGFAVDSGIGGAGILSNYYRQGGGYYIDVGCSELIAAGKIRAMRSENGISGFDEKHLILADGRKLDADVVVLATGYENMRTSLRKTLGDEIADQCKDVWGMDEEGEFNAMWRPSGHPGVWYMGGNLLLCRSNSRSLALQIKGIELGLNPRRTSNKGKDGE</sequence>
<evidence type="ECO:0000259" key="4">
    <source>
        <dbReference type="Pfam" id="PF01494"/>
    </source>
</evidence>
<dbReference type="Gene3D" id="3.50.50.60">
    <property type="entry name" value="FAD/NAD(P)-binding domain"/>
    <property type="match status" value="1"/>
</dbReference>
<dbReference type="SUPFAM" id="SSF51905">
    <property type="entry name" value="FAD/NAD(P)-binding domain"/>
    <property type="match status" value="1"/>
</dbReference>
<dbReference type="EMBL" id="MU006094">
    <property type="protein sequence ID" value="KAF2839693.1"/>
    <property type="molecule type" value="Genomic_DNA"/>
</dbReference>
<dbReference type="SUPFAM" id="SSF51735">
    <property type="entry name" value="NAD(P)-binding Rossmann-fold domains"/>
    <property type="match status" value="1"/>
</dbReference>
<protein>
    <submittedName>
        <fullName evidence="5">Flavin-containing monooxygenase YUCCA3</fullName>
    </submittedName>
</protein>
<comment type="caution">
    <text evidence="5">The sequence shown here is derived from an EMBL/GenBank/DDBJ whole genome shotgun (WGS) entry which is preliminary data.</text>
</comment>
<dbReference type="GO" id="GO:0004499">
    <property type="term" value="F:N,N-dimethylaniline monooxygenase activity"/>
    <property type="evidence" value="ECO:0007669"/>
    <property type="project" value="InterPro"/>
</dbReference>
<keyword evidence="1" id="KW-0285">Flavoprotein</keyword>
<dbReference type="Pfam" id="PF01494">
    <property type="entry name" value="FAD_binding_3"/>
    <property type="match status" value="1"/>
</dbReference>
<dbReference type="OrthoDB" id="74360at2759"/>
<dbReference type="PANTHER" id="PTHR43539">
    <property type="entry name" value="FLAVIN-BINDING MONOOXYGENASE-LIKE PROTEIN (AFU_ORTHOLOGUE AFUA_4G09220)"/>
    <property type="match status" value="1"/>
</dbReference>
<dbReference type="AlphaFoldDB" id="A0A9P4SBN4"/>
<dbReference type="GO" id="GO:0071949">
    <property type="term" value="F:FAD binding"/>
    <property type="evidence" value="ECO:0007669"/>
    <property type="project" value="InterPro"/>
</dbReference>
<keyword evidence="3" id="KW-0560">Oxidoreductase</keyword>
<dbReference type="GO" id="GO:0050661">
    <property type="term" value="F:NADP binding"/>
    <property type="evidence" value="ECO:0007669"/>
    <property type="project" value="InterPro"/>
</dbReference>
<evidence type="ECO:0000256" key="3">
    <source>
        <dbReference type="ARBA" id="ARBA00023002"/>
    </source>
</evidence>
<reference evidence="5" key="1">
    <citation type="journal article" date="2020" name="Stud. Mycol.">
        <title>101 Dothideomycetes genomes: a test case for predicting lifestyles and emergence of pathogens.</title>
        <authorList>
            <person name="Haridas S."/>
            <person name="Albert R."/>
            <person name="Binder M."/>
            <person name="Bloem J."/>
            <person name="Labutti K."/>
            <person name="Salamov A."/>
            <person name="Andreopoulos B."/>
            <person name="Baker S."/>
            <person name="Barry K."/>
            <person name="Bills G."/>
            <person name="Bluhm B."/>
            <person name="Cannon C."/>
            <person name="Castanera R."/>
            <person name="Culley D."/>
            <person name="Daum C."/>
            <person name="Ezra D."/>
            <person name="Gonzalez J."/>
            <person name="Henrissat B."/>
            <person name="Kuo A."/>
            <person name="Liang C."/>
            <person name="Lipzen A."/>
            <person name="Lutzoni F."/>
            <person name="Magnuson J."/>
            <person name="Mondo S."/>
            <person name="Nolan M."/>
            <person name="Ohm R."/>
            <person name="Pangilinan J."/>
            <person name="Park H.-J."/>
            <person name="Ramirez L."/>
            <person name="Alfaro M."/>
            <person name="Sun H."/>
            <person name="Tritt A."/>
            <person name="Yoshinaga Y."/>
            <person name="Zwiers L.-H."/>
            <person name="Turgeon B."/>
            <person name="Goodwin S."/>
            <person name="Spatafora J."/>
            <person name="Crous P."/>
            <person name="Grigoriev I."/>
        </authorList>
    </citation>
    <scope>NUCLEOTIDE SEQUENCE</scope>
    <source>
        <strain evidence="5">CBS 101060</strain>
    </source>
</reference>
<evidence type="ECO:0000256" key="2">
    <source>
        <dbReference type="ARBA" id="ARBA00022827"/>
    </source>
</evidence>
<organism evidence="5 6">
    <name type="scientific">Patellaria atrata CBS 101060</name>
    <dbReference type="NCBI Taxonomy" id="1346257"/>
    <lineage>
        <taxon>Eukaryota</taxon>
        <taxon>Fungi</taxon>
        <taxon>Dikarya</taxon>
        <taxon>Ascomycota</taxon>
        <taxon>Pezizomycotina</taxon>
        <taxon>Dothideomycetes</taxon>
        <taxon>Dothideomycetes incertae sedis</taxon>
        <taxon>Patellariales</taxon>
        <taxon>Patellariaceae</taxon>
        <taxon>Patellaria</taxon>
    </lineage>
</organism>
<evidence type="ECO:0000313" key="6">
    <source>
        <dbReference type="Proteomes" id="UP000799429"/>
    </source>
</evidence>
<dbReference type="InterPro" id="IPR020946">
    <property type="entry name" value="Flavin_mOase-like"/>
</dbReference>
<gene>
    <name evidence="5" type="ORF">M501DRAFT_973335</name>
</gene>
<evidence type="ECO:0000313" key="5">
    <source>
        <dbReference type="EMBL" id="KAF2839693.1"/>
    </source>
</evidence>
<feature type="domain" description="FAD-binding" evidence="4">
    <location>
        <begin position="206"/>
        <end position="238"/>
    </location>
</feature>
<dbReference type="Pfam" id="PF00743">
    <property type="entry name" value="FMO-like"/>
    <property type="match status" value="1"/>
</dbReference>
<proteinExistence type="predicted"/>
<dbReference type="InterPro" id="IPR002938">
    <property type="entry name" value="FAD-bd"/>
</dbReference>